<keyword evidence="5 7" id="KW-1133">Transmembrane helix</keyword>
<feature type="transmembrane region" description="Helical" evidence="7">
    <location>
        <begin position="189"/>
        <end position="213"/>
    </location>
</feature>
<accession>A0A939SBX9</accession>
<reference evidence="9" key="1">
    <citation type="submission" date="2021-03" db="EMBL/GenBank/DDBJ databases">
        <title>Leucobacter chromiisoli sp. nov., isolated from chromium-containing soil of chemical plant.</title>
        <authorList>
            <person name="Xu Z."/>
        </authorList>
    </citation>
    <scope>NUCLEOTIDE SEQUENCE</scope>
    <source>
        <strain evidence="9">S27</strain>
    </source>
</reference>
<dbReference type="InterPro" id="IPR035906">
    <property type="entry name" value="MetI-like_sf"/>
</dbReference>
<dbReference type="EMBL" id="JAGDYM010000009">
    <property type="protein sequence ID" value="MBO1901900.1"/>
    <property type="molecule type" value="Genomic_DNA"/>
</dbReference>
<name>A0A939SBX9_9MICO</name>
<feature type="transmembrane region" description="Helical" evidence="7">
    <location>
        <begin position="20"/>
        <end position="42"/>
    </location>
</feature>
<comment type="similarity">
    <text evidence="7">Belongs to the binding-protein-dependent transport system permease family.</text>
</comment>
<comment type="subcellular location">
    <subcellularLocation>
        <location evidence="1 7">Cell membrane</location>
        <topology evidence="1 7">Multi-pass membrane protein</topology>
    </subcellularLocation>
</comment>
<keyword evidence="10" id="KW-1185">Reference proteome</keyword>
<evidence type="ECO:0000256" key="5">
    <source>
        <dbReference type="ARBA" id="ARBA00022989"/>
    </source>
</evidence>
<feature type="transmembrane region" description="Helical" evidence="7">
    <location>
        <begin position="93"/>
        <end position="110"/>
    </location>
</feature>
<dbReference type="RefSeq" id="WP_208097662.1">
    <property type="nucleotide sequence ID" value="NZ_JAGDYM010000009.1"/>
</dbReference>
<dbReference type="GO" id="GO:0048473">
    <property type="term" value="P:D-methionine transmembrane transport"/>
    <property type="evidence" value="ECO:0007669"/>
    <property type="project" value="TreeGrafter"/>
</dbReference>
<organism evidence="9 10">
    <name type="scientific">Leucobacter weissii</name>
    <dbReference type="NCBI Taxonomy" id="1983706"/>
    <lineage>
        <taxon>Bacteria</taxon>
        <taxon>Bacillati</taxon>
        <taxon>Actinomycetota</taxon>
        <taxon>Actinomycetes</taxon>
        <taxon>Micrococcales</taxon>
        <taxon>Microbacteriaceae</taxon>
        <taxon>Leucobacter</taxon>
    </lineage>
</organism>
<feature type="transmembrane region" description="Helical" evidence="7">
    <location>
        <begin position="149"/>
        <end position="169"/>
    </location>
</feature>
<evidence type="ECO:0000259" key="8">
    <source>
        <dbReference type="PROSITE" id="PS50928"/>
    </source>
</evidence>
<evidence type="ECO:0000256" key="7">
    <source>
        <dbReference type="RuleBase" id="RU363032"/>
    </source>
</evidence>
<evidence type="ECO:0000313" key="10">
    <source>
        <dbReference type="Proteomes" id="UP000664382"/>
    </source>
</evidence>
<dbReference type="PROSITE" id="PS50928">
    <property type="entry name" value="ABC_TM1"/>
    <property type="match status" value="1"/>
</dbReference>
<evidence type="ECO:0000313" key="9">
    <source>
        <dbReference type="EMBL" id="MBO1901900.1"/>
    </source>
</evidence>
<keyword evidence="4 7" id="KW-0812">Transmembrane</keyword>
<comment type="caution">
    <text evidence="9">The sequence shown here is derived from an EMBL/GenBank/DDBJ whole genome shotgun (WGS) entry which is preliminary data.</text>
</comment>
<dbReference type="InterPro" id="IPR000515">
    <property type="entry name" value="MetI-like"/>
</dbReference>
<dbReference type="PANTHER" id="PTHR30450:SF14">
    <property type="entry name" value="TRANSPORTER, PERMEASE PROTEIN, PUTATIVE-RELATED"/>
    <property type="match status" value="1"/>
</dbReference>
<evidence type="ECO:0000256" key="2">
    <source>
        <dbReference type="ARBA" id="ARBA00022448"/>
    </source>
</evidence>
<gene>
    <name evidence="9" type="ORF">J4H92_08055</name>
</gene>
<feature type="domain" description="ABC transmembrane type-1" evidence="8">
    <location>
        <begin position="15"/>
        <end position="213"/>
    </location>
</feature>
<evidence type="ECO:0000256" key="3">
    <source>
        <dbReference type="ARBA" id="ARBA00022475"/>
    </source>
</evidence>
<keyword evidence="3" id="KW-1003">Cell membrane</keyword>
<keyword evidence="2 7" id="KW-0813">Transport</keyword>
<dbReference type="Gene3D" id="1.10.3720.10">
    <property type="entry name" value="MetI-like"/>
    <property type="match status" value="1"/>
</dbReference>
<evidence type="ECO:0000256" key="6">
    <source>
        <dbReference type="ARBA" id="ARBA00023136"/>
    </source>
</evidence>
<dbReference type="AlphaFoldDB" id="A0A939SBX9"/>
<evidence type="ECO:0000256" key="4">
    <source>
        <dbReference type="ARBA" id="ARBA00022692"/>
    </source>
</evidence>
<dbReference type="Proteomes" id="UP000664382">
    <property type="component" value="Unassembled WGS sequence"/>
</dbReference>
<feature type="transmembrane region" description="Helical" evidence="7">
    <location>
        <begin position="54"/>
        <end position="81"/>
    </location>
</feature>
<dbReference type="PANTHER" id="PTHR30450">
    <property type="entry name" value="ABC TRANSPORTER PERMEASE"/>
    <property type="match status" value="1"/>
</dbReference>
<dbReference type="GO" id="GO:0005886">
    <property type="term" value="C:plasma membrane"/>
    <property type="evidence" value="ECO:0007669"/>
    <property type="project" value="UniProtKB-SubCell"/>
</dbReference>
<dbReference type="Pfam" id="PF00528">
    <property type="entry name" value="BPD_transp_1"/>
    <property type="match status" value="1"/>
</dbReference>
<evidence type="ECO:0000256" key="1">
    <source>
        <dbReference type="ARBA" id="ARBA00004651"/>
    </source>
</evidence>
<dbReference type="InterPro" id="IPR051322">
    <property type="entry name" value="AA_ABC_Transporter_Permease"/>
</dbReference>
<dbReference type="CDD" id="cd06261">
    <property type="entry name" value="TM_PBP2"/>
    <property type="match status" value="1"/>
</dbReference>
<protein>
    <submittedName>
        <fullName evidence="9">ABC transporter permease</fullName>
    </submittedName>
</protein>
<sequence length="219" mass="23316">MDGLLEHADKFLPATAETLLYVGVAMLVGGLLGLAIGVLLVVTRRGGLTPNALVYWLLNLLVNFFRPIPFLILMVALQPLARIVVGTGIQDPAFIFVLSFAATFGVARLVEQNLLTVDPGVIEAARSMGAGPLRIILTVLIPEGLGPLILGYTFAFIAVVDMSALAGIIGGGGLGNLALQYGFRQFNPYITWGAVLLMILIVQVAQVLGNVLARRVLRR</sequence>
<keyword evidence="6 7" id="KW-0472">Membrane</keyword>
<dbReference type="SUPFAM" id="SSF161098">
    <property type="entry name" value="MetI-like"/>
    <property type="match status" value="1"/>
</dbReference>
<proteinExistence type="inferred from homology"/>